<dbReference type="PANTHER" id="PTHR30164:SF2">
    <property type="entry name" value="PROTEIN MTFA"/>
    <property type="match status" value="1"/>
</dbReference>
<keyword evidence="2" id="KW-1185">Reference proteome</keyword>
<dbReference type="CDD" id="cd20169">
    <property type="entry name" value="Peptidase_M90_mtfA"/>
    <property type="match status" value="1"/>
</dbReference>
<dbReference type="RefSeq" id="WP_309480567.1">
    <property type="nucleotide sequence ID" value="NZ_CP133720.1"/>
</dbReference>
<gene>
    <name evidence="1" type="ORF">RF679_10370</name>
</gene>
<dbReference type="InterPro" id="IPR024079">
    <property type="entry name" value="MetalloPept_cat_dom_sf"/>
</dbReference>
<dbReference type="Proteomes" id="UP001181355">
    <property type="component" value="Chromosome"/>
</dbReference>
<evidence type="ECO:0000313" key="2">
    <source>
        <dbReference type="Proteomes" id="UP001181355"/>
    </source>
</evidence>
<organism evidence="1 2">
    <name type="scientific">Undibacterium cyanobacteriorum</name>
    <dbReference type="NCBI Taxonomy" id="3073561"/>
    <lineage>
        <taxon>Bacteria</taxon>
        <taxon>Pseudomonadati</taxon>
        <taxon>Pseudomonadota</taxon>
        <taxon>Betaproteobacteria</taxon>
        <taxon>Burkholderiales</taxon>
        <taxon>Oxalobacteraceae</taxon>
        <taxon>Undibacterium</taxon>
    </lineage>
</organism>
<name>A0ABY9RDM4_9BURK</name>
<evidence type="ECO:0000313" key="1">
    <source>
        <dbReference type="EMBL" id="WMW79066.1"/>
    </source>
</evidence>
<dbReference type="InterPro" id="IPR010384">
    <property type="entry name" value="MtfA_fam"/>
</dbReference>
<accession>A0ABY9RDM4</accession>
<dbReference type="EMBL" id="CP133720">
    <property type="protein sequence ID" value="WMW79066.1"/>
    <property type="molecule type" value="Genomic_DNA"/>
</dbReference>
<dbReference type="PANTHER" id="PTHR30164">
    <property type="entry name" value="MTFA PEPTIDASE"/>
    <property type="match status" value="1"/>
</dbReference>
<proteinExistence type="predicted"/>
<sequence length="269" mass="31007">MMWALAVICVGLILAFFVIPRLRLQRVLSRAFPSHHAKILRRYVPQYRYMPVDLQLQLKQRVKQFLFEKTFVGCNGLEITDEIRVCIAGRACLLLLNRDAQVFPKLTHILVYPDVFHAPRQQVQMGGVVTEVAHSLSGESWSDGRVILAWQEVMRSSVDDGRAHDVVIHEFAHQLDSEDGSTDGAPSLPSRRAYRDWAKVFSAEYDRLCQALEQGYQTLIDPYGASNPAEFFAVCSESYFYQADLLAHYHPELFQQLYNYYCVDPRDWK</sequence>
<dbReference type="InterPro" id="IPR042252">
    <property type="entry name" value="MtfA_N"/>
</dbReference>
<dbReference type="SUPFAM" id="SSF55486">
    <property type="entry name" value="Metalloproteases ('zincins'), catalytic domain"/>
    <property type="match status" value="1"/>
</dbReference>
<protein>
    <submittedName>
        <fullName evidence="1">Zinc-dependent peptidase</fullName>
    </submittedName>
</protein>
<reference evidence="1" key="1">
    <citation type="submission" date="2023-09" db="EMBL/GenBank/DDBJ databases">
        <title>Undibacterium sp. 20NA77.5 isolated from freshwater.</title>
        <authorList>
            <person name="Le V."/>
            <person name="Ko S.-R."/>
            <person name="Ahn C.-Y."/>
            <person name="Oh H.-M."/>
        </authorList>
    </citation>
    <scope>NUCLEOTIDE SEQUENCE</scope>
    <source>
        <strain evidence="1">20NA77.5</strain>
    </source>
</reference>
<dbReference type="Gene3D" id="3.40.390.10">
    <property type="entry name" value="Collagenase (Catalytic Domain)"/>
    <property type="match status" value="1"/>
</dbReference>
<dbReference type="Pfam" id="PF06167">
    <property type="entry name" value="Peptidase_M90"/>
    <property type="match status" value="1"/>
</dbReference>
<dbReference type="Gene3D" id="1.10.472.150">
    <property type="entry name" value="Glucose-regulated metallo-peptidase M90, N-terminal domain"/>
    <property type="match status" value="1"/>
</dbReference>